<dbReference type="Proteomes" id="UP001202922">
    <property type="component" value="Unassembled WGS sequence"/>
</dbReference>
<feature type="transmembrane region" description="Helical" evidence="2">
    <location>
        <begin position="285"/>
        <end position="306"/>
    </location>
</feature>
<keyword evidence="2" id="KW-0812">Transmembrane</keyword>
<name>A0ABS9U3P5_9MICC</name>
<evidence type="ECO:0000313" key="5">
    <source>
        <dbReference type="Proteomes" id="UP001202922"/>
    </source>
</evidence>
<keyword evidence="2" id="KW-1133">Transmembrane helix</keyword>
<dbReference type="PROSITE" id="PS51318">
    <property type="entry name" value="TAT"/>
    <property type="match status" value="1"/>
</dbReference>
<dbReference type="InterPro" id="IPR006311">
    <property type="entry name" value="TAT_signal"/>
</dbReference>
<protein>
    <submittedName>
        <fullName evidence="4">DUF916 domain-containing protein</fullName>
    </submittedName>
</protein>
<gene>
    <name evidence="4" type="ORF">L0M17_14595</name>
</gene>
<sequence>MTEKHTKPLRRRLRPALAAVALALAGLAASGAPAMAVDDGTLGIRPQSESDFFHLDLAPGAATDATAIVSNHTGAPVTLLTYPVDGQNTAQGTFAFAGKDDQAKALGAWVHLDADQVTVPANTDLPVHFRLTVPQGTPPGDYAGGVIIQAPPVQGQTTTVHDTAVRIDTVQRQGVRIYLKVDGTPVKSQSHGTLAWTQDGPNLDFTLPVTNTGNTILHPTADLNLTGWPTNGAQAKFDTPESLLPGATVHLHATLPGAPPAQAGTAEAKINSEAGTQDATATVLYAPWLALGIALLALAAAAYGAWRLARFVRRARAALAQAAAAQSTGIWPAARPAQERTAQDGTAPTGRH</sequence>
<keyword evidence="3" id="KW-0732">Signal</keyword>
<organism evidence="4 5">
    <name type="scientific">Sinomonas terrae</name>
    <dbReference type="NCBI Taxonomy" id="2908838"/>
    <lineage>
        <taxon>Bacteria</taxon>
        <taxon>Bacillati</taxon>
        <taxon>Actinomycetota</taxon>
        <taxon>Actinomycetes</taxon>
        <taxon>Micrococcales</taxon>
        <taxon>Micrococcaceae</taxon>
        <taxon>Sinomonas</taxon>
    </lineage>
</organism>
<evidence type="ECO:0000256" key="1">
    <source>
        <dbReference type="SAM" id="MobiDB-lite"/>
    </source>
</evidence>
<feature type="chain" id="PRO_5046073549" evidence="3">
    <location>
        <begin position="37"/>
        <end position="352"/>
    </location>
</feature>
<keyword evidence="5" id="KW-1185">Reference proteome</keyword>
<reference evidence="4 5" key="1">
    <citation type="submission" date="2022-03" db="EMBL/GenBank/DDBJ databases">
        <title>Sinomonas sp. isolated from a soil.</title>
        <authorList>
            <person name="Han J."/>
            <person name="Kim D.-U."/>
        </authorList>
    </citation>
    <scope>NUCLEOTIDE SEQUENCE [LARGE SCALE GENOMIC DNA]</scope>
    <source>
        <strain evidence="4 5">5-5</strain>
    </source>
</reference>
<keyword evidence="2" id="KW-0472">Membrane</keyword>
<comment type="caution">
    <text evidence="4">The sequence shown here is derived from an EMBL/GenBank/DDBJ whole genome shotgun (WGS) entry which is preliminary data.</text>
</comment>
<evidence type="ECO:0000256" key="2">
    <source>
        <dbReference type="SAM" id="Phobius"/>
    </source>
</evidence>
<accession>A0ABS9U3P5</accession>
<evidence type="ECO:0000256" key="3">
    <source>
        <dbReference type="SAM" id="SignalP"/>
    </source>
</evidence>
<dbReference type="EMBL" id="JAKZBV010000001">
    <property type="protein sequence ID" value="MCH6471191.1"/>
    <property type="molecule type" value="Genomic_DNA"/>
</dbReference>
<evidence type="ECO:0000313" key="4">
    <source>
        <dbReference type="EMBL" id="MCH6471191.1"/>
    </source>
</evidence>
<proteinExistence type="predicted"/>
<dbReference type="RefSeq" id="WP_241054809.1">
    <property type="nucleotide sequence ID" value="NZ_JAKZBV010000001.1"/>
</dbReference>
<feature type="signal peptide" evidence="3">
    <location>
        <begin position="1"/>
        <end position="36"/>
    </location>
</feature>
<feature type="region of interest" description="Disordered" evidence="1">
    <location>
        <begin position="329"/>
        <end position="352"/>
    </location>
</feature>